<feature type="compositionally biased region" description="Polar residues" evidence="1">
    <location>
        <begin position="921"/>
        <end position="949"/>
    </location>
</feature>
<feature type="compositionally biased region" description="Polar residues" evidence="1">
    <location>
        <begin position="721"/>
        <end position="742"/>
    </location>
</feature>
<feature type="compositionally biased region" description="Basic and acidic residues" evidence="1">
    <location>
        <begin position="127"/>
        <end position="147"/>
    </location>
</feature>
<feature type="compositionally biased region" description="Polar residues" evidence="1">
    <location>
        <begin position="530"/>
        <end position="542"/>
    </location>
</feature>
<feature type="compositionally biased region" description="Polar residues" evidence="1">
    <location>
        <begin position="549"/>
        <end position="560"/>
    </location>
</feature>
<feature type="compositionally biased region" description="Acidic residues" evidence="1">
    <location>
        <begin position="97"/>
        <end position="107"/>
    </location>
</feature>
<protein>
    <submittedName>
        <fullName evidence="2">Uncharacterized protein</fullName>
    </submittedName>
</protein>
<dbReference type="EMBL" id="MU853961">
    <property type="protein sequence ID" value="KAK3934777.1"/>
    <property type="molecule type" value="Genomic_DNA"/>
</dbReference>
<feature type="compositionally biased region" description="Low complexity" evidence="1">
    <location>
        <begin position="883"/>
        <end position="892"/>
    </location>
</feature>
<keyword evidence="3" id="KW-1185">Reference proteome</keyword>
<reference evidence="3" key="1">
    <citation type="journal article" date="2023" name="Mol. Phylogenet. Evol.">
        <title>Genome-scale phylogeny and comparative genomics of the fungal order Sordariales.</title>
        <authorList>
            <person name="Hensen N."/>
            <person name="Bonometti L."/>
            <person name="Westerberg I."/>
            <person name="Brannstrom I.O."/>
            <person name="Guillou S."/>
            <person name="Cros-Aarteil S."/>
            <person name="Calhoun S."/>
            <person name="Haridas S."/>
            <person name="Kuo A."/>
            <person name="Mondo S."/>
            <person name="Pangilinan J."/>
            <person name="Riley R."/>
            <person name="LaButti K."/>
            <person name="Andreopoulos B."/>
            <person name="Lipzen A."/>
            <person name="Chen C."/>
            <person name="Yan M."/>
            <person name="Daum C."/>
            <person name="Ng V."/>
            <person name="Clum A."/>
            <person name="Steindorff A."/>
            <person name="Ohm R.A."/>
            <person name="Martin F."/>
            <person name="Silar P."/>
            <person name="Natvig D.O."/>
            <person name="Lalanne C."/>
            <person name="Gautier V."/>
            <person name="Ament-Velasquez S.L."/>
            <person name="Kruys A."/>
            <person name="Hutchinson M.I."/>
            <person name="Powell A.J."/>
            <person name="Barry K."/>
            <person name="Miller A.N."/>
            <person name="Grigoriev I.V."/>
            <person name="Debuchy R."/>
            <person name="Gladieux P."/>
            <person name="Hiltunen Thoren M."/>
            <person name="Johannesson H."/>
        </authorList>
    </citation>
    <scope>NUCLEOTIDE SEQUENCE [LARGE SCALE GENOMIC DNA]</scope>
    <source>
        <strain evidence="3">CBS 340.73</strain>
    </source>
</reference>
<dbReference type="AlphaFoldDB" id="A0AAN6MWI9"/>
<feature type="compositionally biased region" description="Polar residues" evidence="1">
    <location>
        <begin position="751"/>
        <end position="766"/>
    </location>
</feature>
<feature type="compositionally biased region" description="Polar residues" evidence="1">
    <location>
        <begin position="826"/>
        <end position="844"/>
    </location>
</feature>
<feature type="compositionally biased region" description="Basic and acidic residues" evidence="1">
    <location>
        <begin position="575"/>
        <end position="584"/>
    </location>
</feature>
<feature type="compositionally biased region" description="Polar residues" evidence="1">
    <location>
        <begin position="210"/>
        <end position="221"/>
    </location>
</feature>
<evidence type="ECO:0000313" key="3">
    <source>
        <dbReference type="Proteomes" id="UP001303473"/>
    </source>
</evidence>
<feature type="region of interest" description="Disordered" evidence="1">
    <location>
        <begin position="284"/>
        <end position="353"/>
    </location>
</feature>
<feature type="region of interest" description="Disordered" evidence="1">
    <location>
        <begin position="58"/>
        <end position="194"/>
    </location>
</feature>
<feature type="compositionally biased region" description="Polar residues" evidence="1">
    <location>
        <begin position="503"/>
        <end position="514"/>
    </location>
</feature>
<feature type="compositionally biased region" description="Polar residues" evidence="1">
    <location>
        <begin position="902"/>
        <end position="913"/>
    </location>
</feature>
<feature type="region of interest" description="Disordered" evidence="1">
    <location>
        <begin position="471"/>
        <end position="603"/>
    </location>
</feature>
<dbReference type="Proteomes" id="UP001303473">
    <property type="component" value="Unassembled WGS sequence"/>
</dbReference>
<feature type="compositionally biased region" description="Basic and acidic residues" evidence="1">
    <location>
        <begin position="306"/>
        <end position="324"/>
    </location>
</feature>
<accession>A0AAN6MWI9</accession>
<feature type="compositionally biased region" description="Low complexity" evidence="1">
    <location>
        <begin position="594"/>
        <end position="603"/>
    </location>
</feature>
<feature type="region of interest" description="Disordered" evidence="1">
    <location>
        <begin position="1"/>
        <end position="38"/>
    </location>
</feature>
<organism evidence="2 3">
    <name type="scientific">Diplogelasinospora grovesii</name>
    <dbReference type="NCBI Taxonomy" id="303347"/>
    <lineage>
        <taxon>Eukaryota</taxon>
        <taxon>Fungi</taxon>
        <taxon>Dikarya</taxon>
        <taxon>Ascomycota</taxon>
        <taxon>Pezizomycotina</taxon>
        <taxon>Sordariomycetes</taxon>
        <taxon>Sordariomycetidae</taxon>
        <taxon>Sordariales</taxon>
        <taxon>Diplogelasinosporaceae</taxon>
        <taxon>Diplogelasinospora</taxon>
    </lineage>
</organism>
<name>A0AAN6MWI9_9PEZI</name>
<feature type="compositionally biased region" description="Basic and acidic residues" evidence="1">
    <location>
        <begin position="167"/>
        <end position="178"/>
    </location>
</feature>
<sequence length="1104" mass="123197">MPRHREERRSGQLSSPRDSSRIEIEYEENVSARSKKKKPRYSLFDLAFGVDIMVERARKKKAQNDKAAITKSKTDASTRMHTKTKRPTQRRHLRVEESEESGDEASGSEEIARLSEDPDESGSDTDEERHPVVCLKKLEAEAAERIRQQQKKAAKSKRDPESPSLHRSSDKKTNTKHEKNYHHNQKIADRNRKRDEREIAVRKHHEKQHAQNYKSKKNQLQPTVIPVSTASQPSYVLGHQNVPVMPIYVLSPSQALDFVKSLAPVHVEASNRVPSPVTTLISSDSQALLTARSSPTSNGSPAQHTTPEKKDLFDVEERASDRLRSSSRRHVRRASRAHSPRSRNYHHQKRVSERAAGSVSLSYYDFRRKTHLCYECGNVRSGQYHSEHTVRRGKVPPPSLCSRCREKGPFSSEHEDKDYYRRHWCYECGTLRSAAYHHDYPPGAKTPARDVCHKCEAKRVPSRDRIEVVYFDSESSDEEGEPADRVSPPQSRCPSPAPVRSRGQASGRVQSDQGISVERTERGNNHGKLTPSNAHMKYSSSSGRRKTPSPDSYSGSSATEDGQIHLGQKIGNEPSGRENSHRSVFEGGLVDTCSRSSSQARSAAIGEHRMFNPPASDPNFHHPAPRMAMHYRAPTVETLIDSTLHQARDRSMSRSPDASARSQRHTPERWESASDYSRVPALQSCLSSGRDSSSSADSRSVRFTEPAVSGQAVAPDYDRTPIQTDAQRQQNQPEELQKSGTKSFGLEYWTAQVQEPQLSSGPQNERGSVCPDRHSRDYAMGSSREGFSGSEPSSRRHSDPTLQPKGLSDLYFQSQVQRERERAHANSFSPPSTSTKSGDYSNRLHNYHDQHTIDHSYRCPEYGAESAYSRWSASSSHRRAEGEAQPPAAGEARWCDTPTPPSSAGSFHNPSYHQNDDFDHIQNSSQMPDFGTPNFSYPLSPSPQRSGSPFSAAETDSKANATSDVAEAEVWEVDSVEADEIETARNCYLVLDTTETDTNPKNAQIADTKLVGVDNVHQRSSSDGTSSDLTVVMHKQHLDFATLAKWNNVEDSASSEDALSCSSSLDPYYTASEISSLEDEPTTDTDKTVASLFAHTGHSDDGPF</sequence>
<feature type="region of interest" description="Disordered" evidence="1">
    <location>
        <begin position="646"/>
        <end position="847"/>
    </location>
</feature>
<proteinExistence type="predicted"/>
<feature type="region of interest" description="Disordered" evidence="1">
    <location>
        <begin position="868"/>
        <end position="966"/>
    </location>
</feature>
<feature type="compositionally biased region" description="Polar residues" evidence="1">
    <location>
        <begin position="284"/>
        <end position="305"/>
    </location>
</feature>
<feature type="region of interest" description="Disordered" evidence="1">
    <location>
        <begin position="202"/>
        <end position="221"/>
    </location>
</feature>
<evidence type="ECO:0000256" key="1">
    <source>
        <dbReference type="SAM" id="MobiDB-lite"/>
    </source>
</evidence>
<feature type="compositionally biased region" description="Basic and acidic residues" evidence="1">
    <location>
        <begin position="1"/>
        <end position="10"/>
    </location>
</feature>
<feature type="compositionally biased region" description="Low complexity" evidence="1">
    <location>
        <begin position="684"/>
        <end position="698"/>
    </location>
</feature>
<evidence type="ECO:0000313" key="2">
    <source>
        <dbReference type="EMBL" id="KAK3934777.1"/>
    </source>
</evidence>
<feature type="compositionally biased region" description="Basic residues" evidence="1">
    <location>
        <begin position="325"/>
        <end position="349"/>
    </location>
</feature>
<feature type="region of interest" description="Disordered" evidence="1">
    <location>
        <begin position="1072"/>
        <end position="1104"/>
    </location>
</feature>
<gene>
    <name evidence="2" type="ORF">QBC46DRAFT_413599</name>
</gene>
<feature type="compositionally biased region" description="Acidic residues" evidence="1">
    <location>
        <begin position="117"/>
        <end position="126"/>
    </location>
</feature>
<comment type="caution">
    <text evidence="2">The sequence shown here is derived from an EMBL/GenBank/DDBJ whole genome shotgun (WGS) entry which is preliminary data.</text>
</comment>
<feature type="compositionally biased region" description="Basic residues" evidence="1">
    <location>
        <begin position="80"/>
        <end position="93"/>
    </location>
</feature>